<protein>
    <submittedName>
        <fullName evidence="1">Uncharacterized protein</fullName>
    </submittedName>
</protein>
<name>A0A4Y8PZL7_9BACL</name>
<reference evidence="1 2" key="1">
    <citation type="submission" date="2017-03" db="EMBL/GenBank/DDBJ databases">
        <title>Isolation of Levoglucosan Utilizing Bacteria.</title>
        <authorList>
            <person name="Arya A.S."/>
        </authorList>
    </citation>
    <scope>NUCLEOTIDE SEQUENCE [LARGE SCALE GENOMIC DNA]</scope>
    <source>
        <strain evidence="1 2">MEC069</strain>
    </source>
</reference>
<dbReference type="Proteomes" id="UP000298246">
    <property type="component" value="Unassembled WGS sequence"/>
</dbReference>
<keyword evidence="2" id="KW-1185">Reference proteome</keyword>
<comment type="caution">
    <text evidence="1">The sequence shown here is derived from an EMBL/GenBank/DDBJ whole genome shotgun (WGS) entry which is preliminary data.</text>
</comment>
<dbReference type="EMBL" id="MYFO01000019">
    <property type="protein sequence ID" value="TFE86413.1"/>
    <property type="molecule type" value="Genomic_DNA"/>
</dbReference>
<dbReference type="OrthoDB" id="2662316at2"/>
<dbReference type="AlphaFoldDB" id="A0A4Y8PZL7"/>
<sequence>MADQLRVEPKGNKFAVVLEHHGSSQEMDVRNTLEDATHFAFYLARRLKLDVYYQGKRLSR</sequence>
<proteinExistence type="predicted"/>
<evidence type="ECO:0000313" key="1">
    <source>
        <dbReference type="EMBL" id="TFE86413.1"/>
    </source>
</evidence>
<gene>
    <name evidence="1" type="ORF">B5M42_15110</name>
</gene>
<dbReference type="RefSeq" id="WP_134754262.1">
    <property type="nucleotide sequence ID" value="NZ_MYFO02000014.1"/>
</dbReference>
<evidence type="ECO:0000313" key="2">
    <source>
        <dbReference type="Proteomes" id="UP000298246"/>
    </source>
</evidence>
<organism evidence="1 2">
    <name type="scientific">Paenibacillus athensensis</name>
    <dbReference type="NCBI Taxonomy" id="1967502"/>
    <lineage>
        <taxon>Bacteria</taxon>
        <taxon>Bacillati</taxon>
        <taxon>Bacillota</taxon>
        <taxon>Bacilli</taxon>
        <taxon>Bacillales</taxon>
        <taxon>Paenibacillaceae</taxon>
        <taxon>Paenibacillus</taxon>
    </lineage>
</organism>
<accession>A0A4Y8PZL7</accession>